<keyword evidence="2" id="KW-1185">Reference proteome</keyword>
<dbReference type="InterPro" id="IPR008651">
    <property type="entry name" value="Uncharacterised_HicB"/>
</dbReference>
<dbReference type="STRING" id="1293891.TMES_20900"/>
<comment type="caution">
    <text evidence="1">The sequence shown here is derived from an EMBL/GenBank/DDBJ whole genome shotgun (WGS) entry which is preliminary data.</text>
</comment>
<accession>A0A1Y2KVN8</accession>
<protein>
    <submittedName>
        <fullName evidence="1">HicB</fullName>
    </submittedName>
</protein>
<dbReference type="RefSeq" id="WP_085586259.1">
    <property type="nucleotide sequence ID" value="NZ_JFKA01000018.1"/>
</dbReference>
<dbReference type="Proteomes" id="UP000193391">
    <property type="component" value="Unassembled WGS sequence"/>
</dbReference>
<dbReference type="EMBL" id="JFKA01000018">
    <property type="protein sequence ID" value="OSQ35486.1"/>
    <property type="molecule type" value="Genomic_DNA"/>
</dbReference>
<evidence type="ECO:0000313" key="1">
    <source>
        <dbReference type="EMBL" id="OSQ35486.1"/>
    </source>
</evidence>
<dbReference type="Pfam" id="PF05534">
    <property type="entry name" value="HicB"/>
    <property type="match status" value="1"/>
</dbReference>
<sequence>MLEYKGYVGTVDYEPDDKTFHGKVIGLSMDGIHFEGASAEEFEQAFRDSVDDYLAWCAEDGREPDKPYSGNIALRVDPGIHRKASIMAGASGMSISKWIESQIERA</sequence>
<dbReference type="InterPro" id="IPR035069">
    <property type="entry name" value="TTHA1013/TTHA0281-like"/>
</dbReference>
<dbReference type="OrthoDB" id="5297106at2"/>
<dbReference type="SUPFAM" id="SSF143100">
    <property type="entry name" value="TTHA1013/TTHA0281-like"/>
    <property type="match status" value="1"/>
</dbReference>
<evidence type="ECO:0000313" key="2">
    <source>
        <dbReference type="Proteomes" id="UP000193391"/>
    </source>
</evidence>
<proteinExistence type="predicted"/>
<name>A0A1Y2KVN8_9PROT</name>
<dbReference type="AlphaFoldDB" id="A0A1Y2KVN8"/>
<reference evidence="1 2" key="1">
    <citation type="submission" date="2014-03" db="EMBL/GenBank/DDBJ databases">
        <title>The draft genome sequence of Thalassospira mesophila JCM 18969.</title>
        <authorList>
            <person name="Lai Q."/>
            <person name="Shao Z."/>
        </authorList>
    </citation>
    <scope>NUCLEOTIDE SEQUENCE [LARGE SCALE GENOMIC DNA]</scope>
    <source>
        <strain evidence="1 2">JCM 18969</strain>
    </source>
</reference>
<organism evidence="1 2">
    <name type="scientific">Thalassospira mesophila</name>
    <dbReference type="NCBI Taxonomy" id="1293891"/>
    <lineage>
        <taxon>Bacteria</taxon>
        <taxon>Pseudomonadati</taxon>
        <taxon>Pseudomonadota</taxon>
        <taxon>Alphaproteobacteria</taxon>
        <taxon>Rhodospirillales</taxon>
        <taxon>Thalassospiraceae</taxon>
        <taxon>Thalassospira</taxon>
    </lineage>
</organism>
<gene>
    <name evidence="1" type="ORF">TMES_20900</name>
</gene>